<organism evidence="2 3">
    <name type="scientific">Tessaracoccus defluvii</name>
    <dbReference type="NCBI Taxonomy" id="1285901"/>
    <lineage>
        <taxon>Bacteria</taxon>
        <taxon>Bacillati</taxon>
        <taxon>Actinomycetota</taxon>
        <taxon>Actinomycetes</taxon>
        <taxon>Propionibacteriales</taxon>
        <taxon>Propionibacteriaceae</taxon>
        <taxon>Tessaracoccus</taxon>
    </lineage>
</organism>
<dbReference type="RefSeq" id="WP_187721060.1">
    <property type="nucleotide sequence ID" value="NZ_BAABBL010000017.1"/>
</dbReference>
<dbReference type="Proteomes" id="UP000516117">
    <property type="component" value="Chromosome"/>
</dbReference>
<gene>
    <name evidence="2" type="ORF">H9L22_17925</name>
</gene>
<evidence type="ECO:0000256" key="1">
    <source>
        <dbReference type="SAM" id="MobiDB-lite"/>
    </source>
</evidence>
<dbReference type="EMBL" id="CP060789">
    <property type="protein sequence ID" value="QNP55940.1"/>
    <property type="molecule type" value="Genomic_DNA"/>
</dbReference>
<keyword evidence="3" id="KW-1185">Reference proteome</keyword>
<evidence type="ECO:0000313" key="3">
    <source>
        <dbReference type="Proteomes" id="UP000516117"/>
    </source>
</evidence>
<reference evidence="2 3" key="1">
    <citation type="submission" date="2020-08" db="EMBL/GenBank/DDBJ databases">
        <title>Genome sequence of Tessaracoccus defluvii JCM 17540T.</title>
        <authorList>
            <person name="Hyun D.-W."/>
            <person name="Bae J.-W."/>
        </authorList>
    </citation>
    <scope>NUCLEOTIDE SEQUENCE [LARGE SCALE GENOMIC DNA]</scope>
    <source>
        <strain evidence="2 3">JCM 17540</strain>
    </source>
</reference>
<proteinExistence type="predicted"/>
<dbReference type="AlphaFoldDB" id="A0A7H0H5X4"/>
<protein>
    <submittedName>
        <fullName evidence="2">Uncharacterized protein</fullName>
    </submittedName>
</protein>
<dbReference type="KEGG" id="tdf:H9L22_17925"/>
<evidence type="ECO:0000313" key="2">
    <source>
        <dbReference type="EMBL" id="QNP55940.1"/>
    </source>
</evidence>
<sequence length="116" mass="12171">MSLPPELISDLAAFREAVRGNGDPPDAGSGHPFTTVTEPAAGAVRLDLTEPVAMAALETELGAARRLPRSGLGRPARWLFPDTLPPDGETGATVLAESEDDGATVARILLRREEAE</sequence>
<accession>A0A7H0H5X4</accession>
<feature type="region of interest" description="Disordered" evidence="1">
    <location>
        <begin position="65"/>
        <end position="99"/>
    </location>
</feature>
<name>A0A7H0H5X4_9ACTN</name>